<dbReference type="Proteomes" id="UP000479114">
    <property type="component" value="Plasmid unnamed1"/>
</dbReference>
<geneLocation type="plasmid" evidence="1 2">
    <name>unnamed1</name>
</geneLocation>
<evidence type="ECO:0000313" key="1">
    <source>
        <dbReference type="EMBL" id="QHW35441.1"/>
    </source>
</evidence>
<protein>
    <recommendedName>
        <fullName evidence="3">Replication-relaxation</fullName>
    </recommendedName>
</protein>
<gene>
    <name evidence="1" type="ORF">GZH47_31575</name>
</gene>
<evidence type="ECO:0000313" key="2">
    <source>
        <dbReference type="Proteomes" id="UP000479114"/>
    </source>
</evidence>
<accession>A0A6C0PAN7</accession>
<dbReference type="EMBL" id="CP048287">
    <property type="protein sequence ID" value="QHW35441.1"/>
    <property type="molecule type" value="Genomic_DNA"/>
</dbReference>
<reference evidence="1 2" key="1">
    <citation type="submission" date="2020-02" db="EMBL/GenBank/DDBJ databases">
        <title>Paenibacillus sp. nov., isolated from rhizosphere soil of tomato.</title>
        <authorList>
            <person name="Weon H.-Y."/>
            <person name="Lee S.A."/>
        </authorList>
    </citation>
    <scope>NUCLEOTIDE SEQUENCE [LARGE SCALE GENOMIC DNA]</scope>
    <source>
        <strain evidence="1 2">14171R-81</strain>
        <plasmid evidence="1 2">unnamed1</plasmid>
    </source>
</reference>
<organism evidence="1 2">
    <name type="scientific">Paenibacillus rhizovicinus</name>
    <dbReference type="NCBI Taxonomy" id="2704463"/>
    <lineage>
        <taxon>Bacteria</taxon>
        <taxon>Bacillati</taxon>
        <taxon>Bacillota</taxon>
        <taxon>Bacilli</taxon>
        <taxon>Bacillales</taxon>
        <taxon>Paenibacillaceae</taxon>
        <taxon>Paenibacillus</taxon>
    </lineage>
</organism>
<keyword evidence="1" id="KW-0614">Plasmid</keyword>
<keyword evidence="2" id="KW-1185">Reference proteome</keyword>
<proteinExistence type="predicted"/>
<dbReference type="Pfam" id="PF13814">
    <property type="entry name" value="Replic_Relax"/>
    <property type="match status" value="1"/>
</dbReference>
<evidence type="ECO:0008006" key="3">
    <source>
        <dbReference type="Google" id="ProtNLM"/>
    </source>
</evidence>
<dbReference type="RefSeq" id="WP_162645587.1">
    <property type="nucleotide sequence ID" value="NZ_CP048287.1"/>
</dbReference>
<name>A0A6C0PAN7_9BACL</name>
<dbReference type="AlphaFoldDB" id="A0A6C0PAN7"/>
<dbReference type="KEGG" id="prz:GZH47_31575"/>
<sequence length="303" mass="36234">MDINVSPIIKPQRNVAVPEQPAWDDPYAYITDQSKLPKQDFYYIDEKINKSWITDRDIDLVRFIFVHRWVVLKQIERLFFPDVDRDKSVRDRINRLIKYGLLRRTQWSSYSLPEKNRPSIYELGDSGADILKYKYGIMVGQRDPRTPKATTMIYRMRYVITNELYIQLRQSFDLVHFEFHPSIKRKEEHVVPTAQFVLRNPKGKEMPFYLLCHREDEKWVKTIRFQARFFKEYFSSSEEKDTTLVVLVSSDEKALLASKIAEQEGLKSRIWFVTDKDLLDDAVDLRKGFFVFNDGEKLYYDLR</sequence>
<dbReference type="InterPro" id="IPR025855">
    <property type="entry name" value="Replic_Relax"/>
</dbReference>